<keyword evidence="9" id="KW-1064">Adaptive immunity</keyword>
<dbReference type="GO" id="GO:0005886">
    <property type="term" value="C:plasma membrane"/>
    <property type="evidence" value="ECO:0007669"/>
    <property type="project" value="UniProtKB-SubCell"/>
</dbReference>
<dbReference type="GO" id="GO:0045785">
    <property type="term" value="P:positive regulation of cell adhesion"/>
    <property type="evidence" value="ECO:0007669"/>
    <property type="project" value="UniProtKB-ARBA"/>
</dbReference>
<dbReference type="InterPro" id="IPR006052">
    <property type="entry name" value="TNF_dom"/>
</dbReference>
<dbReference type="GO" id="GO:0060255">
    <property type="term" value="P:regulation of macromolecule metabolic process"/>
    <property type="evidence" value="ECO:0007669"/>
    <property type="project" value="UniProtKB-ARBA"/>
</dbReference>
<dbReference type="eggNOG" id="ENOG502SWIC">
    <property type="taxonomic scope" value="Eukaryota"/>
</dbReference>
<evidence type="ECO:0000313" key="19">
    <source>
        <dbReference type="RefSeq" id="XP_007525275.1"/>
    </source>
</evidence>
<dbReference type="GO" id="GO:0042802">
    <property type="term" value="F:identical protein binding"/>
    <property type="evidence" value="ECO:0007669"/>
    <property type="project" value="UniProtKB-ARBA"/>
</dbReference>
<keyword evidence="5 16" id="KW-0812">Transmembrane</keyword>
<proteinExistence type="inferred from homology"/>
<evidence type="ECO:0000256" key="11">
    <source>
        <dbReference type="ARBA" id="ARBA00023157"/>
    </source>
</evidence>
<dbReference type="InterPro" id="IPR008983">
    <property type="entry name" value="Tumour_necrosis_fac-like_dom"/>
</dbReference>
<dbReference type="GO" id="GO:0033209">
    <property type="term" value="P:tumor necrosis factor-mediated signaling pathway"/>
    <property type="evidence" value="ECO:0007669"/>
    <property type="project" value="InterPro"/>
</dbReference>
<keyword evidence="11" id="KW-1015">Disulfide bond</keyword>
<comment type="function">
    <text evidence="13">Cytokine that binds to TNFRSF18/AITR/GITR. Regulates T-cell responses. Can function as costimulator and lower the threshold for T-cell activation and T-cell proliferation. Important for interactions between activated T-lymphocytes and endothelial cells. Mediates activation of NF-kappa-B. Triggers increased phosphorylation of STAT1 and up-regulates expression of VCAM1 and ICAM1. Promotes leukocyte adhesion to endothelial cells. Regulates migration of monocytes from the splenic reservoir to sites of inflammation.</text>
</comment>
<keyword evidence="8 16" id="KW-1133">Transmembrane helix</keyword>
<evidence type="ECO:0000256" key="10">
    <source>
        <dbReference type="ARBA" id="ARBA00023136"/>
    </source>
</evidence>
<dbReference type="GO" id="GO:0002250">
    <property type="term" value="P:adaptive immune response"/>
    <property type="evidence" value="ECO:0007669"/>
    <property type="project" value="UniProtKB-KW"/>
</dbReference>
<dbReference type="FunCoup" id="A0A1S2ZVK3">
    <property type="interactions" value="3"/>
</dbReference>
<dbReference type="GO" id="GO:0042129">
    <property type="term" value="P:regulation of T cell proliferation"/>
    <property type="evidence" value="ECO:0007669"/>
    <property type="project" value="TreeGrafter"/>
</dbReference>
<feature type="domain" description="THD" evidence="17">
    <location>
        <begin position="120"/>
        <end position="255"/>
    </location>
</feature>
<evidence type="ECO:0000256" key="16">
    <source>
        <dbReference type="SAM" id="Phobius"/>
    </source>
</evidence>
<evidence type="ECO:0000256" key="6">
    <source>
        <dbReference type="ARBA" id="ARBA00022859"/>
    </source>
</evidence>
<evidence type="ECO:0000256" key="2">
    <source>
        <dbReference type="ARBA" id="ARBA00008670"/>
    </source>
</evidence>
<keyword evidence="10 16" id="KW-0472">Membrane</keyword>
<name>A0A1S2ZVK3_ERIEU</name>
<dbReference type="GO" id="GO:0002687">
    <property type="term" value="P:positive regulation of leukocyte migration"/>
    <property type="evidence" value="ECO:0007669"/>
    <property type="project" value="UniProtKB-ARBA"/>
</dbReference>
<evidence type="ECO:0000256" key="15">
    <source>
        <dbReference type="ARBA" id="ARBA00078193"/>
    </source>
</evidence>
<evidence type="ECO:0000256" key="13">
    <source>
        <dbReference type="ARBA" id="ARBA00059256"/>
    </source>
</evidence>
<evidence type="ECO:0000256" key="9">
    <source>
        <dbReference type="ARBA" id="ARBA00023130"/>
    </source>
</evidence>
<evidence type="ECO:0000256" key="12">
    <source>
        <dbReference type="ARBA" id="ARBA00023180"/>
    </source>
</evidence>
<keyword evidence="7" id="KW-0735">Signal-anchor</keyword>
<protein>
    <recommendedName>
        <fullName evidence="14">Tumor necrosis factor ligand superfamily member 18</fullName>
    </recommendedName>
    <alternativeName>
        <fullName evidence="15">Glucocorticoid-induced TNF-related ligand</fullName>
    </alternativeName>
</protein>
<dbReference type="Gene3D" id="2.60.120.40">
    <property type="match status" value="1"/>
</dbReference>
<dbReference type="GO" id="GO:0005125">
    <property type="term" value="F:cytokine activity"/>
    <property type="evidence" value="ECO:0007669"/>
    <property type="project" value="UniProtKB-KW"/>
</dbReference>
<evidence type="ECO:0000259" key="17">
    <source>
        <dbReference type="PROSITE" id="PS50049"/>
    </source>
</evidence>
<keyword evidence="6" id="KW-0391">Immunity</keyword>
<dbReference type="PANTHER" id="PTHR15267">
    <property type="entry name" value="TUMOR NECROSIS FACTOR LIGAND SUPERFAMILY MEMBER 18"/>
    <property type="match status" value="1"/>
</dbReference>
<dbReference type="PROSITE" id="PS50049">
    <property type="entry name" value="THD_2"/>
    <property type="match status" value="1"/>
</dbReference>
<dbReference type="Proteomes" id="UP001652624">
    <property type="component" value="Chromosome 9"/>
</dbReference>
<evidence type="ECO:0000313" key="18">
    <source>
        <dbReference type="Proteomes" id="UP001652624"/>
    </source>
</evidence>
<comment type="similarity">
    <text evidence="2">Belongs to the tumor necrosis factor family.</text>
</comment>
<dbReference type="GO" id="GO:0005615">
    <property type="term" value="C:extracellular space"/>
    <property type="evidence" value="ECO:0007669"/>
    <property type="project" value="UniProtKB-KW"/>
</dbReference>
<dbReference type="InterPro" id="IPR042380">
    <property type="entry name" value="TNFSF18"/>
</dbReference>
<dbReference type="GeneID" id="103115461"/>
<dbReference type="RefSeq" id="XP_007525275.1">
    <property type="nucleotide sequence ID" value="XM_007525213.2"/>
</dbReference>
<dbReference type="GO" id="GO:0002309">
    <property type="term" value="P:T cell proliferation involved in immune response"/>
    <property type="evidence" value="ECO:0007669"/>
    <property type="project" value="InterPro"/>
</dbReference>
<dbReference type="GO" id="GO:0005164">
    <property type="term" value="F:tumor necrosis factor receptor binding"/>
    <property type="evidence" value="ECO:0007669"/>
    <property type="project" value="InterPro"/>
</dbReference>
<comment type="subcellular location">
    <subcellularLocation>
        <location evidence="1">Cell membrane</location>
        <topology evidence="1">Single-pass type II membrane protein</topology>
    </subcellularLocation>
</comment>
<evidence type="ECO:0000256" key="14">
    <source>
        <dbReference type="ARBA" id="ARBA00074590"/>
    </source>
</evidence>
<dbReference type="CTD" id="8995"/>
<evidence type="ECO:0000256" key="3">
    <source>
        <dbReference type="ARBA" id="ARBA00022475"/>
    </source>
</evidence>
<dbReference type="GO" id="GO:0009986">
    <property type="term" value="C:cell surface"/>
    <property type="evidence" value="ECO:0007669"/>
    <property type="project" value="TreeGrafter"/>
</dbReference>
<dbReference type="OrthoDB" id="9096520at2759"/>
<dbReference type="GO" id="GO:0080090">
    <property type="term" value="P:regulation of primary metabolic process"/>
    <property type="evidence" value="ECO:0007669"/>
    <property type="project" value="UniProtKB-ARBA"/>
</dbReference>
<sequence>MGQISLSQSPPCTALTVVAQRQNGELPTSSSPSTEPMMNIQRGFASWLTAKELHFKNLNMTVCKKKLLQLKFGEETAEEAIQRRISENLNLMERMPLNLANPQEMQRPAWKQWFLHFLVIVLLLSSTISACIFLLFKTANKPCIAKFGPLPSKWQMTSPESPCVNKVADWELKILQNGLYLIYGQVAPNTTYKELAPFEVRLRKNQNIIQTVTDKSKIQYLGRPCELRAEDTIDLIFNSEHQIFKNNTYLGIYLIENLKFIS</sequence>
<dbReference type="STRING" id="9365.ENSEEUP00000005675"/>
<feature type="transmembrane region" description="Helical" evidence="16">
    <location>
        <begin position="113"/>
        <end position="136"/>
    </location>
</feature>
<evidence type="ECO:0000256" key="1">
    <source>
        <dbReference type="ARBA" id="ARBA00004401"/>
    </source>
</evidence>
<evidence type="ECO:0000256" key="8">
    <source>
        <dbReference type="ARBA" id="ARBA00022989"/>
    </source>
</evidence>
<gene>
    <name evidence="19" type="primary">TNFSF18</name>
</gene>
<evidence type="ECO:0000256" key="5">
    <source>
        <dbReference type="ARBA" id="ARBA00022692"/>
    </source>
</evidence>
<dbReference type="AlphaFoldDB" id="A0A1S2ZVK3"/>
<keyword evidence="4" id="KW-0202">Cytokine</keyword>
<dbReference type="PANTHER" id="PTHR15267:SF1">
    <property type="entry name" value="TUMOR NECROSIS FACTOR LIGAND SUPERFAMILY MEMBER 18"/>
    <property type="match status" value="1"/>
</dbReference>
<keyword evidence="18" id="KW-1185">Reference proteome</keyword>
<dbReference type="FunFam" id="2.60.120.40:FF:000026">
    <property type="entry name" value="Tumor necrosis factor ligand superfamily member 18"/>
    <property type="match status" value="1"/>
</dbReference>
<evidence type="ECO:0000256" key="4">
    <source>
        <dbReference type="ARBA" id="ARBA00022514"/>
    </source>
</evidence>
<dbReference type="InParanoid" id="A0A1S2ZVK3"/>
<organism evidence="18 19">
    <name type="scientific">Erinaceus europaeus</name>
    <name type="common">Western European hedgehog</name>
    <dbReference type="NCBI Taxonomy" id="9365"/>
    <lineage>
        <taxon>Eukaryota</taxon>
        <taxon>Metazoa</taxon>
        <taxon>Chordata</taxon>
        <taxon>Craniata</taxon>
        <taxon>Vertebrata</taxon>
        <taxon>Euteleostomi</taxon>
        <taxon>Mammalia</taxon>
        <taxon>Eutheria</taxon>
        <taxon>Laurasiatheria</taxon>
        <taxon>Eulipotyphla</taxon>
        <taxon>Erinaceidae</taxon>
        <taxon>Erinaceinae</taxon>
        <taxon>Erinaceus</taxon>
    </lineage>
</organism>
<reference evidence="19" key="1">
    <citation type="submission" date="2025-08" db="UniProtKB">
        <authorList>
            <consortium name="RefSeq"/>
        </authorList>
    </citation>
    <scope>IDENTIFICATION</scope>
</reference>
<keyword evidence="12" id="KW-0325">Glycoprotein</keyword>
<accession>A0A1S2ZVK3</accession>
<keyword evidence="3" id="KW-1003">Cell membrane</keyword>
<evidence type="ECO:0000256" key="7">
    <source>
        <dbReference type="ARBA" id="ARBA00022968"/>
    </source>
</evidence>
<dbReference type="SUPFAM" id="SSF49842">
    <property type="entry name" value="TNF-like"/>
    <property type="match status" value="1"/>
</dbReference>